<evidence type="ECO:0000256" key="5">
    <source>
        <dbReference type="ARBA" id="ARBA00023243"/>
    </source>
</evidence>
<sequence length="144" mass="15914">MLLGYLDIYSQAIKDRDQIGEAFLPGDCFWDPLAILQGAPASMKRNMQERELFNGRVAMLAVAAFFFEEATTHLTLVDIEGNELLLTPAYTIPYIQEWLDQRFSPSFESMSDAPAMMASATTALTDAATAMMTMVATMIAMPPC</sequence>
<keyword evidence="5" id="KW-0437">Light-harvesting polypeptide</keyword>
<accession>A0A7S0F542</accession>
<keyword evidence="4" id="KW-0934">Plastid</keyword>
<dbReference type="EMBL" id="HBEF01021128">
    <property type="protein sequence ID" value="CAD8340936.1"/>
    <property type="molecule type" value="Transcribed_RNA"/>
</dbReference>
<gene>
    <name evidence="6" type="ORF">CAUS1442_LOCUS13071</name>
</gene>
<comment type="similarity">
    <text evidence="2">Belongs to the fucoxanthin chlorophyll protein family.</text>
</comment>
<dbReference type="GO" id="GO:0009507">
    <property type="term" value="C:chloroplast"/>
    <property type="evidence" value="ECO:0007669"/>
    <property type="project" value="UniProtKB-SubCell"/>
</dbReference>
<protein>
    <submittedName>
        <fullName evidence="6">Uncharacterized protein</fullName>
    </submittedName>
</protein>
<dbReference type="InterPro" id="IPR022796">
    <property type="entry name" value="Chloroa_b-bind"/>
</dbReference>
<dbReference type="Gene3D" id="1.10.3460.10">
    <property type="entry name" value="Chlorophyll a/b binding protein domain"/>
    <property type="match status" value="1"/>
</dbReference>
<dbReference type="AlphaFoldDB" id="A0A7S0F542"/>
<name>A0A7S0F542_9STRA</name>
<dbReference type="Pfam" id="PF00504">
    <property type="entry name" value="Chloroa_b-bind"/>
    <property type="match status" value="1"/>
</dbReference>
<dbReference type="SUPFAM" id="SSF103511">
    <property type="entry name" value="Chlorophyll a-b binding protein"/>
    <property type="match status" value="1"/>
</dbReference>
<reference evidence="6" key="1">
    <citation type="submission" date="2021-01" db="EMBL/GenBank/DDBJ databases">
        <authorList>
            <person name="Corre E."/>
            <person name="Pelletier E."/>
            <person name="Niang G."/>
            <person name="Scheremetjew M."/>
            <person name="Finn R."/>
            <person name="Kale V."/>
            <person name="Holt S."/>
            <person name="Cochrane G."/>
            <person name="Meng A."/>
            <person name="Brown T."/>
            <person name="Cohen L."/>
        </authorList>
    </citation>
    <scope>NUCLEOTIDE SEQUENCE</scope>
    <source>
        <strain evidence="6">CCMP3328</strain>
    </source>
</reference>
<organism evidence="6">
    <name type="scientific">Craspedostauros australis</name>
    <dbReference type="NCBI Taxonomy" id="1486917"/>
    <lineage>
        <taxon>Eukaryota</taxon>
        <taxon>Sar</taxon>
        <taxon>Stramenopiles</taxon>
        <taxon>Ochrophyta</taxon>
        <taxon>Bacillariophyta</taxon>
        <taxon>Bacillariophyceae</taxon>
        <taxon>Bacillariophycidae</taxon>
        <taxon>Naviculales</taxon>
        <taxon>Naviculaceae</taxon>
        <taxon>Craspedostauros</taxon>
    </lineage>
</organism>
<evidence type="ECO:0000256" key="2">
    <source>
        <dbReference type="ARBA" id="ARBA00005933"/>
    </source>
</evidence>
<dbReference type="GO" id="GO:0030076">
    <property type="term" value="C:light-harvesting complex"/>
    <property type="evidence" value="ECO:0007669"/>
    <property type="project" value="UniProtKB-KW"/>
</dbReference>
<proteinExistence type="inferred from homology"/>
<comment type="subcellular location">
    <subcellularLocation>
        <location evidence="1">Plastid</location>
        <location evidence="1">Chloroplast</location>
    </subcellularLocation>
</comment>
<keyword evidence="3" id="KW-0150">Chloroplast</keyword>
<evidence type="ECO:0000256" key="4">
    <source>
        <dbReference type="ARBA" id="ARBA00022640"/>
    </source>
</evidence>
<evidence type="ECO:0000256" key="1">
    <source>
        <dbReference type="ARBA" id="ARBA00004229"/>
    </source>
</evidence>
<evidence type="ECO:0000313" key="6">
    <source>
        <dbReference type="EMBL" id="CAD8340936.1"/>
    </source>
</evidence>
<evidence type="ECO:0000256" key="3">
    <source>
        <dbReference type="ARBA" id="ARBA00022528"/>
    </source>
</evidence>